<dbReference type="OrthoDB" id="10264585at2759"/>
<feature type="region of interest" description="Disordered" evidence="3">
    <location>
        <begin position="667"/>
        <end position="807"/>
    </location>
</feature>
<dbReference type="InterPro" id="IPR002014">
    <property type="entry name" value="VHS_dom"/>
</dbReference>
<dbReference type="Pfam" id="PF03998">
    <property type="entry name" value="Utp11"/>
    <property type="match status" value="1"/>
</dbReference>
<feature type="region of interest" description="Disordered" evidence="3">
    <location>
        <begin position="179"/>
        <end position="242"/>
    </location>
</feature>
<reference evidence="6" key="1">
    <citation type="submission" date="2016-06" db="EMBL/GenBank/DDBJ databases">
        <title>Draft Genome sequence of the fungus Inonotus baumii.</title>
        <authorList>
            <person name="Zhu H."/>
            <person name="Lin W."/>
        </authorList>
    </citation>
    <scope>NUCLEOTIDE SEQUENCE</scope>
    <source>
        <strain evidence="6">821</strain>
    </source>
</reference>
<dbReference type="CDD" id="cd16980">
    <property type="entry name" value="VHS_Lsb5"/>
    <property type="match status" value="1"/>
</dbReference>
<evidence type="ECO:0008006" key="8">
    <source>
        <dbReference type="Google" id="ProtNLM"/>
    </source>
</evidence>
<dbReference type="GO" id="GO:0051666">
    <property type="term" value="P:actin cortical patch localization"/>
    <property type="evidence" value="ECO:0007669"/>
    <property type="project" value="TreeGrafter"/>
</dbReference>
<evidence type="ECO:0000313" key="7">
    <source>
        <dbReference type="Proteomes" id="UP000757232"/>
    </source>
</evidence>
<feature type="region of interest" description="Disordered" evidence="3">
    <location>
        <begin position="1"/>
        <end position="23"/>
    </location>
</feature>
<dbReference type="Gene3D" id="1.25.40.90">
    <property type="match status" value="1"/>
</dbReference>
<dbReference type="PROSITE" id="PS50179">
    <property type="entry name" value="VHS"/>
    <property type="match status" value="1"/>
</dbReference>
<dbReference type="InterPro" id="IPR004152">
    <property type="entry name" value="GAT_dom"/>
</dbReference>
<dbReference type="InterPro" id="IPR008942">
    <property type="entry name" value="ENTH_VHS"/>
</dbReference>
<evidence type="ECO:0000256" key="2">
    <source>
        <dbReference type="ARBA" id="ARBA00022927"/>
    </source>
</evidence>
<dbReference type="SUPFAM" id="SSF89009">
    <property type="entry name" value="GAT-like domain"/>
    <property type="match status" value="1"/>
</dbReference>
<proteinExistence type="predicted"/>
<dbReference type="GO" id="GO:0006364">
    <property type="term" value="P:rRNA processing"/>
    <property type="evidence" value="ECO:0007669"/>
    <property type="project" value="InterPro"/>
</dbReference>
<organism evidence="6 7">
    <name type="scientific">Sanghuangporus baumii</name>
    <name type="common">Phellinus baumii</name>
    <dbReference type="NCBI Taxonomy" id="108892"/>
    <lineage>
        <taxon>Eukaryota</taxon>
        <taxon>Fungi</taxon>
        <taxon>Dikarya</taxon>
        <taxon>Basidiomycota</taxon>
        <taxon>Agaricomycotina</taxon>
        <taxon>Agaricomycetes</taxon>
        <taxon>Hymenochaetales</taxon>
        <taxon>Hymenochaetaceae</taxon>
        <taxon>Sanghuangporus</taxon>
    </lineage>
</organism>
<dbReference type="Proteomes" id="UP000757232">
    <property type="component" value="Unassembled WGS sequence"/>
</dbReference>
<evidence type="ECO:0000256" key="3">
    <source>
        <dbReference type="SAM" id="MobiDB-lite"/>
    </source>
</evidence>
<protein>
    <recommendedName>
        <fullName evidence="8">VHS domain-containing protein</fullName>
    </recommendedName>
</protein>
<dbReference type="PROSITE" id="PS50909">
    <property type="entry name" value="GAT"/>
    <property type="match status" value="1"/>
</dbReference>
<comment type="caution">
    <text evidence="6">The sequence shown here is derived from an EMBL/GenBank/DDBJ whole genome shotgun (WGS) entry which is preliminary data.</text>
</comment>
<keyword evidence="7" id="KW-1185">Reference proteome</keyword>
<dbReference type="InterPro" id="IPR044103">
    <property type="entry name" value="GAT_LSB5"/>
</dbReference>
<dbReference type="GO" id="GO:0006897">
    <property type="term" value="P:endocytosis"/>
    <property type="evidence" value="ECO:0007669"/>
    <property type="project" value="InterPro"/>
</dbReference>
<accession>A0A9Q5HY65</accession>
<dbReference type="InterPro" id="IPR038425">
    <property type="entry name" value="GAT_sf"/>
</dbReference>
<keyword evidence="1" id="KW-0813">Transport</keyword>
<feature type="compositionally biased region" description="Basic residues" evidence="3">
    <location>
        <begin position="7"/>
        <end position="23"/>
    </location>
</feature>
<dbReference type="GO" id="GO:0015031">
    <property type="term" value="P:protein transport"/>
    <property type="evidence" value="ECO:0007669"/>
    <property type="project" value="UniProtKB-KW"/>
</dbReference>
<feature type="region of interest" description="Disordered" evidence="3">
    <location>
        <begin position="478"/>
        <end position="537"/>
    </location>
</feature>
<evidence type="ECO:0000313" key="6">
    <source>
        <dbReference type="EMBL" id="OCB87892.1"/>
    </source>
</evidence>
<dbReference type="EMBL" id="LNZH02000187">
    <property type="protein sequence ID" value="OCB87892.1"/>
    <property type="molecule type" value="Genomic_DNA"/>
</dbReference>
<feature type="domain" description="GAT" evidence="5">
    <location>
        <begin position="538"/>
        <end position="626"/>
    </location>
</feature>
<name>A0A9Q5HY65_SANBA</name>
<dbReference type="Gene3D" id="1.20.58.160">
    <property type="match status" value="1"/>
</dbReference>
<dbReference type="GO" id="GO:0007034">
    <property type="term" value="P:vacuolar transport"/>
    <property type="evidence" value="ECO:0007669"/>
    <property type="project" value="UniProtKB-ARBA"/>
</dbReference>
<gene>
    <name evidence="6" type="ORF">A7U60_g5029</name>
</gene>
<dbReference type="SUPFAM" id="SSF48464">
    <property type="entry name" value="ENTH/VHS domain"/>
    <property type="match status" value="1"/>
</dbReference>
<evidence type="ECO:0000259" key="4">
    <source>
        <dbReference type="PROSITE" id="PS50179"/>
    </source>
</evidence>
<dbReference type="GO" id="GO:0032040">
    <property type="term" value="C:small-subunit processome"/>
    <property type="evidence" value="ECO:0007669"/>
    <property type="project" value="InterPro"/>
</dbReference>
<evidence type="ECO:0000256" key="1">
    <source>
        <dbReference type="ARBA" id="ARBA00022448"/>
    </source>
</evidence>
<dbReference type="AlphaFoldDB" id="A0A9Q5HY65"/>
<dbReference type="GO" id="GO:0035091">
    <property type="term" value="F:phosphatidylinositol binding"/>
    <property type="evidence" value="ECO:0007669"/>
    <property type="project" value="InterPro"/>
</dbReference>
<dbReference type="GO" id="GO:0007015">
    <property type="term" value="P:actin filament organization"/>
    <property type="evidence" value="ECO:0007669"/>
    <property type="project" value="InterPro"/>
</dbReference>
<dbReference type="SMART" id="SM00288">
    <property type="entry name" value="VHS"/>
    <property type="match status" value="1"/>
</dbReference>
<sequence>MSSLRNALHRRSHKERSQPSHRARLGLLEKHKDYVLRARDYHSKQDRIKRLQQKAADRNKDEFYFSMNRQRTQGGMHIQDRGNEALPVDFVKILKTQDENYIRTMRGKIEKLKAQLTELADLIAPHVVSGNEEDELDEQELDILRQAGIIKASKSSKRPSKRSSKHIIFVENEEEARKYTNPIAGSGKQETSTGPDLDAEEGDMSLDLGWKEPRDVKRRRKRSSDIMEVDDPAEASERREAAKKNRTRLLKELSARLTRDTQLRYAERELIMQRALMGKGGNLKMRGVEKVGGDDDGDELNEDELDSMKIKKSQRLAAKKEQAYKPRVYRLTKQALAVLGREKPHSSITDLVEILTSTNYEDEAFDGIPELVESINLQPTGPAEASRAIRKKLKHGDPHRQYRALVLLKACVENGGERFQTTFADGQLTDAVKNLVTDPTTDPKVKRKLIGVLGSWHRQFEGNARMSLVANLYKSVPHAAPPRPVVSPVETDYERRKREEREAKVEAKRKSKEEKRRKEEEARQRASRRNRPPFDFEKEKPQILQTIAETSQAANNLVNALTLVNPERESVESNLKVQECLEIAKQARKRVVRYIQLVENEELIGTLLETNERIIAALQMYDKLIKPVMTDQDVEEMQQHMQTVKIQGTSELNRLQEEQRAAITRQVERNRERFRNRSSYESPPSSAGLHPDLQDLSFGGINSEGNLPPPMRPDAHGSDDEDVGARGSLSDFSDYESSDEETHNRRAAGSRATRGASSSRPYANNSDHDDVRANPRQALTQEDPFADPFGDQQEVSTPGIAHKKPMW</sequence>
<dbReference type="Pfam" id="PF00790">
    <property type="entry name" value="VHS"/>
    <property type="match status" value="1"/>
</dbReference>
<dbReference type="InterPro" id="IPR045007">
    <property type="entry name" value="LSB5"/>
</dbReference>
<dbReference type="GO" id="GO:0030479">
    <property type="term" value="C:actin cortical patch"/>
    <property type="evidence" value="ECO:0007669"/>
    <property type="project" value="TreeGrafter"/>
</dbReference>
<feature type="compositionally biased region" description="Basic and acidic residues" evidence="3">
    <location>
        <begin position="492"/>
        <end position="524"/>
    </location>
</feature>
<dbReference type="PANTHER" id="PTHR47789:SF1">
    <property type="entry name" value="LAS SEVENTEEN-BINDING PROTEIN 5"/>
    <property type="match status" value="1"/>
</dbReference>
<dbReference type="GO" id="GO:0043130">
    <property type="term" value="F:ubiquitin binding"/>
    <property type="evidence" value="ECO:0007669"/>
    <property type="project" value="InterPro"/>
</dbReference>
<keyword evidence="2" id="KW-0653">Protein transport</keyword>
<feature type="compositionally biased region" description="Low complexity" evidence="3">
    <location>
        <begin position="747"/>
        <end position="760"/>
    </location>
</feature>
<dbReference type="PANTHER" id="PTHR47789">
    <property type="entry name" value="LAS SEVENTEEN-BINDING PROTEIN 5"/>
    <property type="match status" value="1"/>
</dbReference>
<feature type="domain" description="VHS" evidence="4">
    <location>
        <begin position="355"/>
        <end position="484"/>
    </location>
</feature>
<dbReference type="InterPro" id="IPR007144">
    <property type="entry name" value="SSU_processome_Utp11"/>
</dbReference>
<dbReference type="CDD" id="cd14232">
    <property type="entry name" value="GAT_LSB5"/>
    <property type="match status" value="1"/>
</dbReference>
<evidence type="ECO:0000259" key="5">
    <source>
        <dbReference type="PROSITE" id="PS50909"/>
    </source>
</evidence>